<sequence>MSTTELIFAKDLGAEVIDDGCDHTALIIWHMNANARVRSGSTLSRPPVPEQVVPPKFARTPAKASKRASSKKKAFTVDFPTRNLAAVMMGKTLSYHGILTALNKHYPDHGLTHRHLQTRIMTMINSPHVEITRHEKPVPEFTLTHVDGQFYVNSEKQQHLARG</sequence>
<evidence type="ECO:0000313" key="1">
    <source>
        <dbReference type="EMBL" id="QGH59507.1"/>
    </source>
</evidence>
<evidence type="ECO:0000313" key="2">
    <source>
        <dbReference type="Proteomes" id="UP000381260"/>
    </source>
</evidence>
<proteinExistence type="predicted"/>
<name>A0A5Q2V292_SERPR</name>
<dbReference type="Proteomes" id="UP000381260">
    <property type="component" value="Chromosome"/>
</dbReference>
<accession>A0A5Q2V292</accession>
<organism evidence="1 2">
    <name type="scientific">Serratia proteamaculans</name>
    <dbReference type="NCBI Taxonomy" id="28151"/>
    <lineage>
        <taxon>Bacteria</taxon>
        <taxon>Pseudomonadati</taxon>
        <taxon>Pseudomonadota</taxon>
        <taxon>Gammaproteobacteria</taxon>
        <taxon>Enterobacterales</taxon>
        <taxon>Yersiniaceae</taxon>
        <taxon>Serratia</taxon>
    </lineage>
</organism>
<dbReference type="EMBL" id="CP045913">
    <property type="protein sequence ID" value="QGH59507.1"/>
    <property type="molecule type" value="Genomic_DNA"/>
</dbReference>
<protein>
    <submittedName>
        <fullName evidence="1">Uncharacterized protein</fullName>
    </submittedName>
</protein>
<gene>
    <name evidence="1" type="ORF">GHV41_01035</name>
</gene>
<dbReference type="RefSeq" id="WP_153857224.1">
    <property type="nucleotide sequence ID" value="NZ_CP045913.1"/>
</dbReference>
<dbReference type="AlphaFoldDB" id="A0A5Q2V292"/>
<reference evidence="1 2" key="1">
    <citation type="submission" date="2019-11" db="EMBL/GenBank/DDBJ databases">
        <title>The Phosphoenolpyruvate Phosphotransferase System Regulates Serratia proteamaculans 336X Biofilm Formation and Wheat Roots colonization.</title>
        <authorList>
            <person name="Liu F."/>
        </authorList>
    </citation>
    <scope>NUCLEOTIDE SEQUENCE [LARGE SCALE GENOMIC DNA]</scope>
    <source>
        <strain evidence="1 2">336X</strain>
    </source>
</reference>